<dbReference type="Proteomes" id="UP001597145">
    <property type="component" value="Unassembled WGS sequence"/>
</dbReference>
<protein>
    <submittedName>
        <fullName evidence="2">Uncharacterized protein</fullName>
    </submittedName>
</protein>
<dbReference type="RefSeq" id="WP_343976895.1">
    <property type="nucleotide sequence ID" value="NZ_BAAAJG010000008.1"/>
</dbReference>
<organism evidence="2 3">
    <name type="scientific">Pseudonocardia aurantiaca</name>
    <dbReference type="NCBI Taxonomy" id="75290"/>
    <lineage>
        <taxon>Bacteria</taxon>
        <taxon>Bacillati</taxon>
        <taxon>Actinomycetota</taxon>
        <taxon>Actinomycetes</taxon>
        <taxon>Pseudonocardiales</taxon>
        <taxon>Pseudonocardiaceae</taxon>
        <taxon>Pseudonocardia</taxon>
    </lineage>
</organism>
<evidence type="ECO:0000313" key="3">
    <source>
        <dbReference type="Proteomes" id="UP001597145"/>
    </source>
</evidence>
<name>A0ABW4FIN9_9PSEU</name>
<keyword evidence="3" id="KW-1185">Reference proteome</keyword>
<evidence type="ECO:0000313" key="2">
    <source>
        <dbReference type="EMBL" id="MFD1530164.1"/>
    </source>
</evidence>
<feature type="region of interest" description="Disordered" evidence="1">
    <location>
        <begin position="52"/>
        <end position="72"/>
    </location>
</feature>
<dbReference type="EMBL" id="JBHUCP010000007">
    <property type="protein sequence ID" value="MFD1530164.1"/>
    <property type="molecule type" value="Genomic_DNA"/>
</dbReference>
<accession>A0ABW4FIN9</accession>
<reference evidence="3" key="1">
    <citation type="journal article" date="2019" name="Int. J. Syst. Evol. Microbiol.">
        <title>The Global Catalogue of Microorganisms (GCM) 10K type strain sequencing project: providing services to taxonomists for standard genome sequencing and annotation.</title>
        <authorList>
            <consortium name="The Broad Institute Genomics Platform"/>
            <consortium name="The Broad Institute Genome Sequencing Center for Infectious Disease"/>
            <person name="Wu L."/>
            <person name="Ma J."/>
        </authorList>
    </citation>
    <scope>NUCLEOTIDE SEQUENCE [LARGE SCALE GENOMIC DNA]</scope>
    <source>
        <strain evidence="3">JCM 12165</strain>
    </source>
</reference>
<proteinExistence type="predicted"/>
<sequence length="72" mass="7013">MDAPVEVSTTPGGGRSRSVRAAALGGVVLVDAVVVDQGGACGGSGVIHAQRGSEPGCPWEGGQTPEATPTQL</sequence>
<evidence type="ECO:0000256" key="1">
    <source>
        <dbReference type="SAM" id="MobiDB-lite"/>
    </source>
</evidence>
<comment type="caution">
    <text evidence="2">The sequence shown here is derived from an EMBL/GenBank/DDBJ whole genome shotgun (WGS) entry which is preliminary data.</text>
</comment>
<gene>
    <name evidence="2" type="ORF">ACFSCY_11990</name>
</gene>